<dbReference type="InParanoid" id="A0A0L1P7A8"/>
<dbReference type="InterPro" id="IPR037289">
    <property type="entry name" value="Elp2"/>
</dbReference>
<dbReference type="Proteomes" id="UP000003163">
    <property type="component" value="Unassembled WGS sequence"/>
</dbReference>
<keyword evidence="7 11" id="KW-0853">WD repeat</keyword>
<sequence length="699" mass="80489">MKRVFSYAGASRRPNISCCNEDFLFYGSKENIIVADQQKIVEVLCRDGGLITYLDISDGYLMVGDASGIVEVFKIKFDRDSKTFSAEKIFKQKFDFAITSFHKLNTSKTVLYIVSGIFEMILVENTKVLEKVQFDFPISYCTVINFNEKNSIFVCFDNGSIEIFDFFDTLKRACKLQIHKNSIKSCKYRIIDKQVYLLTSSLDKSIIVSIYNQELSRLETKQELFGHRDWIFTCNWTKNNDILSGSADNNIILWKKRFGGIIEKNQTFYNAMLFHDYIIAQSISGGFYKYIKNADNSYQLVSYLSGHCDDITSLDIQGDKLLSTSLDSTTRIFSFYLNEEVTRPQTHGYQISAARFLNENWNIISGAQETILRLYSPTRIVQENYRNKIFSKINCIQSKNERCSDLLILSEMQKNDETINTNNKHNLFAEEMKSSIKKIYSDENLKNLPKMARTSELNLSNEIFEDNFCEILNEGNNERNLSLNFLFFESKKIYGHYFAIQDIAVSKKLVLTCNAASSKKYAGIFVWDHSFKQLQYLESHNLGINRIKFSQDQKLAISCSRDQTVCIYNVNDDGIKPVKVFTEHKKGVWDCDISFNNLYIASCSRDKTLIIYKMDDFSILTTKKFDCEVTSICFSKINNNIFVGLQNGFIFSFRIYNSDLECLHSFQAHSGPIKVLENRLDGKYLSSGGSDGLINVYSI</sequence>
<dbReference type="PROSITE" id="PS50294">
    <property type="entry name" value="WD_REPEATS_REGION"/>
    <property type="match status" value="1"/>
</dbReference>
<name>A0A0L1P7A8_EDHAE</name>
<dbReference type="InterPro" id="IPR036322">
    <property type="entry name" value="WD40_repeat_dom_sf"/>
</dbReference>
<dbReference type="SUPFAM" id="SSF50978">
    <property type="entry name" value="WD40 repeat-like"/>
    <property type="match status" value="1"/>
</dbReference>
<keyword evidence="9" id="KW-0677">Repeat</keyword>
<evidence type="ECO:0000313" key="12">
    <source>
        <dbReference type="EMBL" id="KNH48524.1"/>
    </source>
</evidence>
<dbReference type="InterPro" id="IPR001680">
    <property type="entry name" value="WD40_rpt"/>
</dbReference>
<evidence type="ECO:0000256" key="1">
    <source>
        <dbReference type="ARBA" id="ARBA00004123"/>
    </source>
</evidence>
<dbReference type="Gene3D" id="2.130.10.10">
    <property type="entry name" value="YVTN repeat-like/Quinoprotein amine dehydrogenase"/>
    <property type="match status" value="3"/>
</dbReference>
<comment type="pathway">
    <text evidence="3">tRNA modification; 5-methoxycarbonylmethyl-2-thiouridine-tRNA biosynthesis.</text>
</comment>
<comment type="subcellular location">
    <subcellularLocation>
        <location evidence="2">Cytoplasm</location>
    </subcellularLocation>
    <subcellularLocation>
        <location evidence="1">Nucleus</location>
    </subcellularLocation>
</comment>
<protein>
    <recommendedName>
        <fullName evidence="5">Elongator complex protein 2</fullName>
    </recommendedName>
</protein>
<feature type="repeat" description="WD" evidence="11">
    <location>
        <begin position="224"/>
        <end position="255"/>
    </location>
</feature>
<dbReference type="PANTHER" id="PTHR44111:SF1">
    <property type="entry name" value="ELONGATOR COMPLEX PROTEIN 2"/>
    <property type="match status" value="1"/>
</dbReference>
<dbReference type="UniPathway" id="UPA00988"/>
<evidence type="ECO:0000256" key="8">
    <source>
        <dbReference type="ARBA" id="ARBA00022694"/>
    </source>
</evidence>
<dbReference type="GO" id="GO:0002098">
    <property type="term" value="P:tRNA wobble uridine modification"/>
    <property type="evidence" value="ECO:0007669"/>
    <property type="project" value="InterPro"/>
</dbReference>
<feature type="repeat" description="WD" evidence="11">
    <location>
        <begin position="666"/>
        <end position="699"/>
    </location>
</feature>
<keyword evidence="13" id="KW-1185">Reference proteome</keyword>
<keyword evidence="10" id="KW-0539">Nucleus</keyword>
<dbReference type="AlphaFoldDB" id="A0A0L1P7A8"/>
<dbReference type="PROSITE" id="PS50082">
    <property type="entry name" value="WD_REPEATS_2"/>
    <property type="match status" value="3"/>
</dbReference>
<evidence type="ECO:0000313" key="13">
    <source>
        <dbReference type="Proteomes" id="UP000003163"/>
    </source>
</evidence>
<dbReference type="InterPro" id="IPR011047">
    <property type="entry name" value="Quinoprotein_ADH-like_sf"/>
</dbReference>
<dbReference type="OrthoDB" id="27911at2759"/>
<dbReference type="GO" id="GO:0033588">
    <property type="term" value="C:elongator holoenzyme complex"/>
    <property type="evidence" value="ECO:0007669"/>
    <property type="project" value="InterPro"/>
</dbReference>
<accession>A0A0L1P7A8</accession>
<reference evidence="13" key="2">
    <citation type="submission" date="2015-07" db="EMBL/GenBank/DDBJ databases">
        <title>Contrasting host-pathogen interactions and genome evolution in two generalist and specialist microsporidian pathogens of mosquitoes.</title>
        <authorList>
            <consortium name="The Broad Institute Genomics Platform"/>
            <consortium name="The Broad Institute Genome Sequencing Center for Infectious Disease"/>
            <person name="Cuomo C.A."/>
            <person name="Sanscrainte N.D."/>
            <person name="Goldberg J.M."/>
            <person name="Heiman D."/>
            <person name="Young S."/>
            <person name="Zeng Q."/>
            <person name="Becnel J.J."/>
            <person name="Birren B.W."/>
        </authorList>
    </citation>
    <scope>NUCLEOTIDE SEQUENCE [LARGE SCALE GENOMIC DNA]</scope>
    <source>
        <strain evidence="13">USNM 41457</strain>
    </source>
</reference>
<dbReference type="SMART" id="SM00320">
    <property type="entry name" value="WD40"/>
    <property type="match status" value="11"/>
</dbReference>
<gene>
    <name evidence="12" type="ORF">EDEG_05093</name>
</gene>
<dbReference type="EMBL" id="AFBI03000059">
    <property type="protein sequence ID" value="KNH48524.1"/>
    <property type="molecule type" value="Genomic_DNA"/>
</dbReference>
<evidence type="ECO:0000256" key="10">
    <source>
        <dbReference type="ARBA" id="ARBA00023242"/>
    </source>
</evidence>
<dbReference type="STRING" id="1003232.A0A0L1P7A8"/>
<dbReference type="GO" id="GO:0005737">
    <property type="term" value="C:cytoplasm"/>
    <property type="evidence" value="ECO:0007669"/>
    <property type="project" value="UniProtKB-SubCell"/>
</dbReference>
<dbReference type="Pfam" id="PF00400">
    <property type="entry name" value="WD40"/>
    <property type="match status" value="5"/>
</dbReference>
<evidence type="ECO:0000256" key="11">
    <source>
        <dbReference type="PROSITE-ProRule" id="PRU00221"/>
    </source>
</evidence>
<evidence type="ECO:0000256" key="4">
    <source>
        <dbReference type="ARBA" id="ARBA00005881"/>
    </source>
</evidence>
<comment type="similarity">
    <text evidence="4">Belongs to the WD repeat ELP2 family.</text>
</comment>
<proteinExistence type="inferred from homology"/>
<evidence type="ECO:0000256" key="6">
    <source>
        <dbReference type="ARBA" id="ARBA00022490"/>
    </source>
</evidence>
<feature type="repeat" description="WD" evidence="11">
    <location>
        <begin position="537"/>
        <end position="571"/>
    </location>
</feature>
<keyword evidence="8" id="KW-0819">tRNA processing</keyword>
<dbReference type="InterPro" id="IPR015943">
    <property type="entry name" value="WD40/YVTN_repeat-like_dom_sf"/>
</dbReference>
<evidence type="ECO:0000256" key="3">
    <source>
        <dbReference type="ARBA" id="ARBA00005043"/>
    </source>
</evidence>
<dbReference type="SUPFAM" id="SSF50998">
    <property type="entry name" value="Quinoprotein alcohol dehydrogenase-like"/>
    <property type="match status" value="1"/>
</dbReference>
<dbReference type="OMA" id="KIYGHYF"/>
<dbReference type="GO" id="GO:0005634">
    <property type="term" value="C:nucleus"/>
    <property type="evidence" value="ECO:0007669"/>
    <property type="project" value="UniProtKB-SubCell"/>
</dbReference>
<dbReference type="VEuPathDB" id="MicrosporidiaDB:EDEG_05093"/>
<comment type="caution">
    <text evidence="12">The sequence shown here is derived from an EMBL/GenBank/DDBJ whole genome shotgun (WGS) entry which is preliminary data.</text>
</comment>
<dbReference type="PANTHER" id="PTHR44111">
    <property type="entry name" value="ELONGATOR COMPLEX PROTEIN 2"/>
    <property type="match status" value="1"/>
</dbReference>
<evidence type="ECO:0000256" key="2">
    <source>
        <dbReference type="ARBA" id="ARBA00004496"/>
    </source>
</evidence>
<keyword evidence="6" id="KW-0963">Cytoplasm</keyword>
<evidence type="ECO:0000256" key="5">
    <source>
        <dbReference type="ARBA" id="ARBA00020267"/>
    </source>
</evidence>
<reference evidence="12 13" key="1">
    <citation type="submission" date="2011-08" db="EMBL/GenBank/DDBJ databases">
        <authorList>
            <person name="Liu Z.J."/>
            <person name="Shi F.L."/>
            <person name="Lu J.Q."/>
            <person name="Li M."/>
            <person name="Wang Z.L."/>
        </authorList>
    </citation>
    <scope>NUCLEOTIDE SEQUENCE [LARGE SCALE GENOMIC DNA]</scope>
    <source>
        <strain evidence="12 13">USNM 41457</strain>
    </source>
</reference>
<evidence type="ECO:0000256" key="7">
    <source>
        <dbReference type="ARBA" id="ARBA00022574"/>
    </source>
</evidence>
<organism evidence="12 13">
    <name type="scientific">Edhazardia aedis (strain USNM 41457)</name>
    <name type="common">Microsporidian parasite</name>
    <dbReference type="NCBI Taxonomy" id="1003232"/>
    <lineage>
        <taxon>Eukaryota</taxon>
        <taxon>Fungi</taxon>
        <taxon>Fungi incertae sedis</taxon>
        <taxon>Microsporidia</taxon>
        <taxon>Edhazardia</taxon>
    </lineage>
</organism>
<evidence type="ECO:0000256" key="9">
    <source>
        <dbReference type="ARBA" id="ARBA00022737"/>
    </source>
</evidence>